<evidence type="ECO:0000313" key="3">
    <source>
        <dbReference type="Proteomes" id="UP000315017"/>
    </source>
</evidence>
<protein>
    <submittedName>
        <fullName evidence="2">Uncharacterized protein</fullName>
    </submittedName>
</protein>
<dbReference type="Proteomes" id="UP000315017">
    <property type="component" value="Chromosome"/>
</dbReference>
<sequence precursor="true">MFKIPFRYHAVLLSLLTLPFLAWAADPKAEHEAMKKEHAKAHADHDQLLSQVAKWKIEHRRALSTLALIQSKILEHEASLEELAEHAREHEDHIVHHDDEIHDHEKSGNDKDHAKLAETHKKLIAEHAKLMKAASTFEDDHESLMESLRKIGEGLNKKK</sequence>
<keyword evidence="1" id="KW-0732">Signal</keyword>
<dbReference type="RefSeq" id="WP_145087918.1">
    <property type="nucleotide sequence ID" value="NZ_CP036274.1"/>
</dbReference>
<proteinExistence type="predicted"/>
<evidence type="ECO:0000313" key="2">
    <source>
        <dbReference type="EMBL" id="QDU27041.1"/>
    </source>
</evidence>
<dbReference type="AlphaFoldDB" id="A0A517YA26"/>
<feature type="signal peptide" evidence="1">
    <location>
        <begin position="1"/>
        <end position="24"/>
    </location>
</feature>
<keyword evidence="3" id="KW-1185">Reference proteome</keyword>
<gene>
    <name evidence="2" type="ORF">ETAA8_21250</name>
</gene>
<organism evidence="2 3">
    <name type="scientific">Anatilimnocola aggregata</name>
    <dbReference type="NCBI Taxonomy" id="2528021"/>
    <lineage>
        <taxon>Bacteria</taxon>
        <taxon>Pseudomonadati</taxon>
        <taxon>Planctomycetota</taxon>
        <taxon>Planctomycetia</taxon>
        <taxon>Pirellulales</taxon>
        <taxon>Pirellulaceae</taxon>
        <taxon>Anatilimnocola</taxon>
    </lineage>
</organism>
<name>A0A517YA26_9BACT</name>
<feature type="chain" id="PRO_5022146508" evidence="1">
    <location>
        <begin position="25"/>
        <end position="159"/>
    </location>
</feature>
<evidence type="ECO:0000256" key="1">
    <source>
        <dbReference type="SAM" id="SignalP"/>
    </source>
</evidence>
<dbReference type="KEGG" id="aagg:ETAA8_21250"/>
<reference evidence="2 3" key="1">
    <citation type="submission" date="2019-02" db="EMBL/GenBank/DDBJ databases">
        <title>Deep-cultivation of Planctomycetes and their phenomic and genomic characterization uncovers novel biology.</title>
        <authorList>
            <person name="Wiegand S."/>
            <person name="Jogler M."/>
            <person name="Boedeker C."/>
            <person name="Pinto D."/>
            <person name="Vollmers J."/>
            <person name="Rivas-Marin E."/>
            <person name="Kohn T."/>
            <person name="Peeters S.H."/>
            <person name="Heuer A."/>
            <person name="Rast P."/>
            <person name="Oberbeckmann S."/>
            <person name="Bunk B."/>
            <person name="Jeske O."/>
            <person name="Meyerdierks A."/>
            <person name="Storesund J.E."/>
            <person name="Kallscheuer N."/>
            <person name="Luecker S."/>
            <person name="Lage O.M."/>
            <person name="Pohl T."/>
            <person name="Merkel B.J."/>
            <person name="Hornburger P."/>
            <person name="Mueller R.-W."/>
            <person name="Bruemmer F."/>
            <person name="Labrenz M."/>
            <person name="Spormann A.M."/>
            <person name="Op den Camp H."/>
            <person name="Overmann J."/>
            <person name="Amann R."/>
            <person name="Jetten M.S.M."/>
            <person name="Mascher T."/>
            <person name="Medema M.H."/>
            <person name="Devos D.P."/>
            <person name="Kaster A.-K."/>
            <person name="Ovreas L."/>
            <person name="Rohde M."/>
            <person name="Galperin M.Y."/>
            <person name="Jogler C."/>
        </authorList>
    </citation>
    <scope>NUCLEOTIDE SEQUENCE [LARGE SCALE GENOMIC DNA]</scope>
    <source>
        <strain evidence="2 3">ETA_A8</strain>
    </source>
</reference>
<dbReference type="EMBL" id="CP036274">
    <property type="protein sequence ID" value="QDU27041.1"/>
    <property type="molecule type" value="Genomic_DNA"/>
</dbReference>
<accession>A0A517YA26</accession>